<feature type="compositionally biased region" description="Acidic residues" evidence="5">
    <location>
        <begin position="1116"/>
        <end position="1142"/>
    </location>
</feature>
<dbReference type="OrthoDB" id="297219at2759"/>
<dbReference type="InterPro" id="IPR003107">
    <property type="entry name" value="HAT"/>
</dbReference>
<dbReference type="Proteomes" id="UP000027195">
    <property type="component" value="Unassembled WGS sequence"/>
</dbReference>
<feature type="region of interest" description="Disordered" evidence="5">
    <location>
        <begin position="505"/>
        <end position="524"/>
    </location>
</feature>
<gene>
    <name evidence="6" type="ORF">BOTBODRAFT_161151</name>
</gene>
<feature type="compositionally biased region" description="Basic residues" evidence="5">
    <location>
        <begin position="58"/>
        <end position="76"/>
    </location>
</feature>
<dbReference type="Gene3D" id="1.25.40.10">
    <property type="entry name" value="Tetratricopeptide repeat domain"/>
    <property type="match status" value="1"/>
</dbReference>
<evidence type="ECO:0008006" key="8">
    <source>
        <dbReference type="Google" id="ProtNLM"/>
    </source>
</evidence>
<sequence>MSGTVPSFSSFPPSFGSFPDLEKDSKKSEKRDEGNRDRERKKDSKHHRRDSERDEQKGRHRDSHKGKEKDRRRREDKHRDDEGSSSRHRSRRDKSRDGERKSKREKRDRDDKPRAYEPVYAPEDDSKALFISDRKGDDKNLIYGGVHSYSVPKYRRAGFGAVFGLPRAWRVDRGATPQVRWTGKKPLTRYTASRSLKLIESGGTRRLITASKSTTAEYHEEGFIALSNRRRTNDPDAPDYRSITQDKHPTSDSDTTTDEDSEEDDDSEGSDDEQTTTLTSFAQKSQDLSKAVKSSPTDIDSWLQLAHHSTSVSATSEARATVALSVFERAFAAHPDNKRSPTLRAYYLRMGAALWDAQQLAREWKIALRESSTGPSGGLWVDYLGFVLKSEGVRGIEKAMDQIWDALGKESDPSHEHDNLKLRVFWRACVGLREAGYAERALAAFQAQIELTFFAPSALSSVPFPKKCKALEEFWDSESPRIGDVGAEGWAQWVAKSKEGSNAPATAVAASSGEASTDIPMRESSTETDPYIRWAADERSKEASGRAPVRGEATDDQDPYSAVLFADIQPLLFSPPAQFQARELLLYAFLQFLGLHVPGLTSFLQNSSSGSGTVSSDDSCWAHSRFSSICIPSAYITSNFFDPSISQSAEEAGPSWEAVFGTVVGKERKMAAGWGVLKEWGFGVRSALEGYGVRGEGRMWEGDALEGIDGDFVRRLFEQTGSIASSENWDQHWLAFEAASSVKSALKVSKAILSRSRDSLARWGAHARLERIRGKPNEARKVYQTCLGSLRAGDTGRGVEELWFDWAELEWLEGRPTEAKAILFKMCGEENAGSSSVGVLRVRNAFGHRIKQKLGLLGDDTGCDLNAAACLVSALTLFELLNSGEVQHALDACEPYLSMAMSSLPPAVWDRHHYFLEAVFLRVAFILHHHGHTLRNAHPPALLRGHMERAIHLYPGNTLLLGLWLECERGEAVWGRVRRTVGEVILGQADSKRTAAVGVSRWLWGVWVETWEKGAWQAERVRSVLRKAVQVDNARGSPGIWRLYIEFEIFAGNLLRAKALLHQAIGECPWSKELFLLAFGPLRSAFSRAELELWTNTLVERQIRLRGDPEEYLVGWDEDAGSGSDDSDGEADDAGEIEVEEEARERRRLMPY</sequence>
<dbReference type="GO" id="GO:1902369">
    <property type="term" value="P:negative regulation of RNA catabolic process"/>
    <property type="evidence" value="ECO:0007669"/>
    <property type="project" value="TreeGrafter"/>
</dbReference>
<protein>
    <recommendedName>
        <fullName evidence="8">DUF1740-domain-containing protein</fullName>
    </recommendedName>
</protein>
<feature type="compositionally biased region" description="Basic and acidic residues" evidence="5">
    <location>
        <begin position="20"/>
        <end position="42"/>
    </location>
</feature>
<dbReference type="GO" id="GO:0031048">
    <property type="term" value="P:regulatory ncRNA-mediated heterochromatin formation"/>
    <property type="evidence" value="ECO:0007669"/>
    <property type="project" value="TreeGrafter"/>
</dbReference>
<dbReference type="SMART" id="SM00386">
    <property type="entry name" value="HAT"/>
    <property type="match status" value="2"/>
</dbReference>
<dbReference type="SUPFAM" id="SSF48452">
    <property type="entry name" value="TPR-like"/>
    <property type="match status" value="2"/>
</dbReference>
<keyword evidence="4" id="KW-0539">Nucleus</keyword>
<accession>A0A067MMZ2</accession>
<evidence type="ECO:0000256" key="1">
    <source>
        <dbReference type="ARBA" id="ARBA00004123"/>
    </source>
</evidence>
<comment type="subcellular location">
    <subcellularLocation>
        <location evidence="1">Nucleus</location>
    </subcellularLocation>
</comment>
<proteinExistence type="inferred from homology"/>
<feature type="compositionally biased region" description="Low complexity" evidence="5">
    <location>
        <begin position="1"/>
        <end position="19"/>
    </location>
</feature>
<dbReference type="Pfam" id="PF08424">
    <property type="entry name" value="NRDE-2"/>
    <property type="match status" value="1"/>
</dbReference>
<dbReference type="InterPro" id="IPR013633">
    <property type="entry name" value="NRDE-2"/>
</dbReference>
<organism evidence="6 7">
    <name type="scientific">Botryobasidium botryosum (strain FD-172 SS1)</name>
    <dbReference type="NCBI Taxonomy" id="930990"/>
    <lineage>
        <taxon>Eukaryota</taxon>
        <taxon>Fungi</taxon>
        <taxon>Dikarya</taxon>
        <taxon>Basidiomycota</taxon>
        <taxon>Agaricomycotina</taxon>
        <taxon>Agaricomycetes</taxon>
        <taxon>Cantharellales</taxon>
        <taxon>Botryobasidiaceae</taxon>
        <taxon>Botryobasidium</taxon>
    </lineage>
</organism>
<dbReference type="PANTHER" id="PTHR13471">
    <property type="entry name" value="TETRATRICOPEPTIDE-LIKE HELICAL"/>
    <property type="match status" value="1"/>
</dbReference>
<feature type="compositionally biased region" description="Basic and acidic residues" evidence="5">
    <location>
        <begin position="94"/>
        <end position="115"/>
    </location>
</feature>
<comment type="similarity">
    <text evidence="2">Belongs to the NRDE2 family.</text>
</comment>
<evidence type="ECO:0000313" key="6">
    <source>
        <dbReference type="EMBL" id="KDQ12936.1"/>
    </source>
</evidence>
<evidence type="ECO:0000256" key="3">
    <source>
        <dbReference type="ARBA" id="ARBA00022737"/>
    </source>
</evidence>
<feature type="region of interest" description="Disordered" evidence="5">
    <location>
        <begin position="1115"/>
        <end position="1152"/>
    </location>
</feature>
<dbReference type="AlphaFoldDB" id="A0A067MMZ2"/>
<feature type="compositionally biased region" description="Acidic residues" evidence="5">
    <location>
        <begin position="255"/>
        <end position="274"/>
    </location>
</feature>
<dbReference type="InterPro" id="IPR011990">
    <property type="entry name" value="TPR-like_helical_dom_sf"/>
</dbReference>
<evidence type="ECO:0000313" key="7">
    <source>
        <dbReference type="Proteomes" id="UP000027195"/>
    </source>
</evidence>
<dbReference type="GO" id="GO:0006396">
    <property type="term" value="P:RNA processing"/>
    <property type="evidence" value="ECO:0007669"/>
    <property type="project" value="InterPro"/>
</dbReference>
<feature type="compositionally biased region" description="Polar residues" evidence="5">
    <location>
        <begin position="278"/>
        <end position="289"/>
    </location>
</feature>
<name>A0A067MMZ2_BOTB1</name>
<dbReference type="GO" id="GO:0071013">
    <property type="term" value="C:catalytic step 2 spliceosome"/>
    <property type="evidence" value="ECO:0007669"/>
    <property type="project" value="TreeGrafter"/>
</dbReference>
<feature type="region of interest" description="Disordered" evidence="5">
    <location>
        <begin position="221"/>
        <end position="289"/>
    </location>
</feature>
<dbReference type="InParanoid" id="A0A067MMZ2"/>
<dbReference type="PANTHER" id="PTHR13471:SF0">
    <property type="entry name" value="NUCLEAR EXOSOME REGULATOR NRDE2"/>
    <property type="match status" value="1"/>
</dbReference>
<evidence type="ECO:0000256" key="4">
    <source>
        <dbReference type="ARBA" id="ARBA00023242"/>
    </source>
</evidence>
<dbReference type="EMBL" id="KL198047">
    <property type="protein sequence ID" value="KDQ12936.1"/>
    <property type="molecule type" value="Genomic_DNA"/>
</dbReference>
<reference evidence="7" key="1">
    <citation type="journal article" date="2014" name="Proc. Natl. Acad. Sci. U.S.A.">
        <title>Extensive sampling of basidiomycete genomes demonstrates inadequacy of the white-rot/brown-rot paradigm for wood decay fungi.</title>
        <authorList>
            <person name="Riley R."/>
            <person name="Salamov A.A."/>
            <person name="Brown D.W."/>
            <person name="Nagy L.G."/>
            <person name="Floudas D."/>
            <person name="Held B.W."/>
            <person name="Levasseur A."/>
            <person name="Lombard V."/>
            <person name="Morin E."/>
            <person name="Otillar R."/>
            <person name="Lindquist E.A."/>
            <person name="Sun H."/>
            <person name="LaButti K.M."/>
            <person name="Schmutz J."/>
            <person name="Jabbour D."/>
            <person name="Luo H."/>
            <person name="Baker S.E."/>
            <person name="Pisabarro A.G."/>
            <person name="Walton J.D."/>
            <person name="Blanchette R.A."/>
            <person name="Henrissat B."/>
            <person name="Martin F."/>
            <person name="Cullen D."/>
            <person name="Hibbett D.S."/>
            <person name="Grigoriev I.V."/>
        </authorList>
    </citation>
    <scope>NUCLEOTIDE SEQUENCE [LARGE SCALE GENOMIC DNA]</scope>
    <source>
        <strain evidence="7">FD-172 SS1</strain>
    </source>
</reference>
<keyword evidence="7" id="KW-1185">Reference proteome</keyword>
<dbReference type="STRING" id="930990.A0A067MMZ2"/>
<keyword evidence="3" id="KW-0677">Repeat</keyword>
<dbReference type="HOGENOM" id="CLU_007550_0_0_1"/>
<evidence type="ECO:0000256" key="5">
    <source>
        <dbReference type="SAM" id="MobiDB-lite"/>
    </source>
</evidence>
<feature type="region of interest" description="Disordered" evidence="5">
    <location>
        <begin position="1"/>
        <end position="122"/>
    </location>
</feature>
<evidence type="ECO:0000256" key="2">
    <source>
        <dbReference type="ARBA" id="ARBA00009265"/>
    </source>
</evidence>